<protein>
    <submittedName>
        <fullName evidence="5">Predicted protein</fullName>
    </submittedName>
</protein>
<sequence length="309" mass="35052">MNAKRERYGDEGSYEKAAWGGDTIGVSDLEDTIKEYLIDHGIEKNVTIEWHDSLATPSMTMSLGRRKAHGVLHMPSKASTGGFFRREWIQALLDHEIGTHFACAINDAHASEYVRGTFNTASHWALRGRNVTPREHLVTEEGLATLNTHMSAKVKLLWGPALAYWTRWMGTQLGFSSLFEALEPYVPELSRRWQQCYRCKRGLSDTSEKKSLAKDQCYLEGAWRLLEGRKHLDFKLLHSGRIALEEYPDAKSAWLRFTHASVSKGVFTMTPHFLREPGKYAAHLEEIAVENGVEAKADPLARVKRSTYT</sequence>
<gene>
    <name evidence="5" type="ORF">MICPUCDRAFT_17103</name>
</gene>
<comment type="cofactor">
    <cofactor evidence="1">
        <name>Zn(2+)</name>
        <dbReference type="ChEBI" id="CHEBI:29105"/>
    </cofactor>
</comment>
<evidence type="ECO:0000313" key="6">
    <source>
        <dbReference type="Proteomes" id="UP000001876"/>
    </source>
</evidence>
<dbReference type="PANTHER" id="PTHR31817:SF0">
    <property type="entry name" value="CHROMOSOME UNDETERMINED SCAFFOLD_67, WHOLE GENOME SHOTGUN SEQUENCE"/>
    <property type="match status" value="1"/>
</dbReference>
<dbReference type="RefSeq" id="XP_003058577.1">
    <property type="nucleotide sequence ID" value="XM_003058531.1"/>
</dbReference>
<evidence type="ECO:0000256" key="2">
    <source>
        <dbReference type="ARBA" id="ARBA00022670"/>
    </source>
</evidence>
<evidence type="ECO:0000256" key="3">
    <source>
        <dbReference type="ARBA" id="ARBA00022801"/>
    </source>
</evidence>
<proteinExistence type="predicted"/>
<evidence type="ECO:0000313" key="5">
    <source>
        <dbReference type="EMBL" id="EEH57032.1"/>
    </source>
</evidence>
<keyword evidence="3" id="KW-0378">Hydrolase</keyword>
<name>C1MRV7_MICPC</name>
<dbReference type="GO" id="GO:0008237">
    <property type="term" value="F:metallopeptidase activity"/>
    <property type="evidence" value="ECO:0007669"/>
    <property type="project" value="UniProtKB-KW"/>
</dbReference>
<dbReference type="InterPro" id="IPR012548">
    <property type="entry name" value="MATCAP"/>
</dbReference>
<keyword evidence="6" id="KW-1185">Reference proteome</keyword>
<dbReference type="GeneID" id="9684379"/>
<keyword evidence="4" id="KW-0482">Metalloprotease</keyword>
<accession>C1MRV7</accession>
<dbReference type="OrthoDB" id="449345at2759"/>
<keyword evidence="2" id="KW-0645">Protease</keyword>
<dbReference type="Proteomes" id="UP000001876">
    <property type="component" value="Unassembled WGS sequence"/>
</dbReference>
<evidence type="ECO:0000256" key="4">
    <source>
        <dbReference type="ARBA" id="ARBA00023049"/>
    </source>
</evidence>
<dbReference type="AlphaFoldDB" id="C1MRV7"/>
<dbReference type="SMART" id="SM01154">
    <property type="entry name" value="DUF1704"/>
    <property type="match status" value="1"/>
</dbReference>
<evidence type="ECO:0000256" key="1">
    <source>
        <dbReference type="ARBA" id="ARBA00001947"/>
    </source>
</evidence>
<dbReference type="GO" id="GO:0006508">
    <property type="term" value="P:proteolysis"/>
    <property type="evidence" value="ECO:0007669"/>
    <property type="project" value="UniProtKB-KW"/>
</dbReference>
<organism evidence="6">
    <name type="scientific">Micromonas pusilla (strain CCMP1545)</name>
    <name type="common">Picoplanktonic green alga</name>
    <dbReference type="NCBI Taxonomy" id="564608"/>
    <lineage>
        <taxon>Eukaryota</taxon>
        <taxon>Viridiplantae</taxon>
        <taxon>Chlorophyta</taxon>
        <taxon>Mamiellophyceae</taxon>
        <taxon>Mamiellales</taxon>
        <taxon>Mamiellaceae</taxon>
        <taxon>Micromonas</taxon>
    </lineage>
</organism>
<dbReference type="PANTHER" id="PTHR31817">
    <property type="match status" value="1"/>
</dbReference>
<reference evidence="5 6" key="1">
    <citation type="journal article" date="2009" name="Science">
        <title>Green evolution and dynamic adaptations revealed by genomes of the marine picoeukaryotes Micromonas.</title>
        <authorList>
            <person name="Worden A.Z."/>
            <person name="Lee J.H."/>
            <person name="Mock T."/>
            <person name="Rouze P."/>
            <person name="Simmons M.P."/>
            <person name="Aerts A.L."/>
            <person name="Allen A.E."/>
            <person name="Cuvelier M.L."/>
            <person name="Derelle E."/>
            <person name="Everett M.V."/>
            <person name="Foulon E."/>
            <person name="Grimwood J."/>
            <person name="Gundlach H."/>
            <person name="Henrissat B."/>
            <person name="Napoli C."/>
            <person name="McDonald S.M."/>
            <person name="Parker M.S."/>
            <person name="Rombauts S."/>
            <person name="Salamov A."/>
            <person name="Von Dassow P."/>
            <person name="Badger J.H."/>
            <person name="Coutinho P.M."/>
            <person name="Demir E."/>
            <person name="Dubchak I."/>
            <person name="Gentemann C."/>
            <person name="Eikrem W."/>
            <person name="Gready J.E."/>
            <person name="John U."/>
            <person name="Lanier W."/>
            <person name="Lindquist E.A."/>
            <person name="Lucas S."/>
            <person name="Mayer K.F."/>
            <person name="Moreau H."/>
            <person name="Not F."/>
            <person name="Otillar R."/>
            <person name="Panaud O."/>
            <person name="Pangilinan J."/>
            <person name="Paulsen I."/>
            <person name="Piegu B."/>
            <person name="Poliakov A."/>
            <person name="Robbens S."/>
            <person name="Schmutz J."/>
            <person name="Toulza E."/>
            <person name="Wyss T."/>
            <person name="Zelensky A."/>
            <person name="Zhou K."/>
            <person name="Armbrust E.V."/>
            <person name="Bhattacharya D."/>
            <person name="Goodenough U.W."/>
            <person name="Van de Peer Y."/>
            <person name="Grigoriev I.V."/>
        </authorList>
    </citation>
    <scope>NUCLEOTIDE SEQUENCE [LARGE SCALE GENOMIC DNA]</scope>
    <source>
        <strain evidence="5 6">CCMP1545</strain>
    </source>
</reference>
<dbReference type="eggNOG" id="ENOG502QQGI">
    <property type="taxonomic scope" value="Eukaryota"/>
</dbReference>
<dbReference type="EMBL" id="GG663739">
    <property type="protein sequence ID" value="EEH57032.1"/>
    <property type="molecule type" value="Genomic_DNA"/>
</dbReference>
<dbReference type="KEGG" id="mpp:MICPUCDRAFT_17103"/>